<dbReference type="OrthoDB" id="1741717at2759"/>
<evidence type="ECO:0000259" key="4">
    <source>
        <dbReference type="PROSITE" id="PS51037"/>
    </source>
</evidence>
<feature type="region of interest" description="Disordered" evidence="3">
    <location>
        <begin position="346"/>
        <end position="370"/>
    </location>
</feature>
<protein>
    <recommendedName>
        <fullName evidence="4">YEATS domain-containing protein</fullName>
    </recommendedName>
</protein>
<dbReference type="GO" id="GO:0005634">
    <property type="term" value="C:nucleus"/>
    <property type="evidence" value="ECO:0007669"/>
    <property type="project" value="UniProtKB-SubCell"/>
</dbReference>
<proteinExistence type="predicted"/>
<dbReference type="PROSITE" id="PS51037">
    <property type="entry name" value="YEATS"/>
    <property type="match status" value="1"/>
</dbReference>
<gene>
    <name evidence="5" type="ORF">DAEQUDRAFT_721361</name>
</gene>
<dbReference type="Proteomes" id="UP000076727">
    <property type="component" value="Unassembled WGS sequence"/>
</dbReference>
<organism evidence="5 6">
    <name type="scientific">Daedalea quercina L-15889</name>
    <dbReference type="NCBI Taxonomy" id="1314783"/>
    <lineage>
        <taxon>Eukaryota</taxon>
        <taxon>Fungi</taxon>
        <taxon>Dikarya</taxon>
        <taxon>Basidiomycota</taxon>
        <taxon>Agaricomycotina</taxon>
        <taxon>Agaricomycetes</taxon>
        <taxon>Polyporales</taxon>
        <taxon>Fomitopsis</taxon>
    </lineage>
</organism>
<dbReference type="Gene3D" id="2.60.40.1970">
    <property type="entry name" value="YEATS domain"/>
    <property type="match status" value="1"/>
</dbReference>
<name>A0A165TSF2_9APHY</name>
<evidence type="ECO:0000313" key="6">
    <source>
        <dbReference type="Proteomes" id="UP000076727"/>
    </source>
</evidence>
<evidence type="ECO:0000256" key="3">
    <source>
        <dbReference type="SAM" id="MobiDB-lite"/>
    </source>
</evidence>
<keyword evidence="6" id="KW-1185">Reference proteome</keyword>
<evidence type="ECO:0000313" key="5">
    <source>
        <dbReference type="EMBL" id="KZT73877.1"/>
    </source>
</evidence>
<reference evidence="5 6" key="1">
    <citation type="journal article" date="2016" name="Mol. Biol. Evol.">
        <title>Comparative Genomics of Early-Diverging Mushroom-Forming Fungi Provides Insights into the Origins of Lignocellulose Decay Capabilities.</title>
        <authorList>
            <person name="Nagy L.G."/>
            <person name="Riley R."/>
            <person name="Tritt A."/>
            <person name="Adam C."/>
            <person name="Daum C."/>
            <person name="Floudas D."/>
            <person name="Sun H."/>
            <person name="Yadav J.S."/>
            <person name="Pangilinan J."/>
            <person name="Larsson K.H."/>
            <person name="Matsuura K."/>
            <person name="Barry K."/>
            <person name="Labutti K."/>
            <person name="Kuo R."/>
            <person name="Ohm R.A."/>
            <person name="Bhattacharya S.S."/>
            <person name="Shirouzu T."/>
            <person name="Yoshinaga Y."/>
            <person name="Martin F.M."/>
            <person name="Grigoriev I.V."/>
            <person name="Hibbett D.S."/>
        </authorList>
    </citation>
    <scope>NUCLEOTIDE SEQUENCE [LARGE SCALE GENOMIC DNA]</scope>
    <source>
        <strain evidence="5 6">L-15889</strain>
    </source>
</reference>
<dbReference type="InterPro" id="IPR055129">
    <property type="entry name" value="YEATS_dom"/>
</dbReference>
<dbReference type="Pfam" id="PF25909">
    <property type="entry name" value="zf-C2H2_AHC1"/>
    <property type="match status" value="1"/>
</dbReference>
<feature type="domain" description="YEATS" evidence="4">
    <location>
        <begin position="380"/>
        <end position="523"/>
    </location>
</feature>
<dbReference type="AlphaFoldDB" id="A0A165TSF2"/>
<accession>A0A165TSF2</accession>
<dbReference type="STRING" id="1314783.A0A165TSF2"/>
<comment type="subcellular location">
    <subcellularLocation>
        <location evidence="2">Nucleus</location>
    </subcellularLocation>
</comment>
<dbReference type="InterPro" id="IPR038704">
    <property type="entry name" value="YEAST_sf"/>
</dbReference>
<dbReference type="EMBL" id="KV429035">
    <property type="protein sequence ID" value="KZT73877.1"/>
    <property type="molecule type" value="Genomic_DNA"/>
</dbReference>
<feature type="region of interest" description="Disordered" evidence="3">
    <location>
        <begin position="1"/>
        <end position="23"/>
    </location>
</feature>
<keyword evidence="1 2" id="KW-0539">Nucleus</keyword>
<evidence type="ECO:0000256" key="2">
    <source>
        <dbReference type="PROSITE-ProRule" id="PRU00376"/>
    </source>
</evidence>
<sequence>MNGCVDDRRPPKRRKLAEPENDAAGPTYQQLVLEEVDVELGLRQRLYETIHSRVTWALLLQEALEKESRPRSGESDDFRTVALDALKAAEEPSKPLFDRELFPIEKLAAPPPTTPSIDTPVNPQYVPRAGSSRVRGVPRGPSQPVKKLLFLRNTNRDPPEIAKLACPDCARHDFSNLQGLLNHSRIRHGREFGSHDECMQSCAVIVPEAEQDWVVASGTELSGISLPSLRRLFEIAVGAGDNVRIPGLRKEPEEQEVLEANASVDKHEELQDTSTEITKTLGFHKDTPALAPFLGREPKKRVINVYEDSNEVLDILSDSAGPTNSLVARKGWRKHYSHRNIARAELDEVPPEPVEPPDARDERPQSQTPVAGVSSAVGIASSRFHIVARIKVVDSSLWMPPERRREDRPEHTHCWRLAVSSPSYSLHITTFLEKLTVTCVSDPPPSTLITPIVVTEPPFAVTSTTDRPFLARLTLTWTDSVNAPMDIEHWVDIDPLHLGHPVLGDEQVSDVELDRNTQLLAVREDVRKLSWKDENVEDNDRDEFREQKIGGSVNDDERCAYRVCVAEDQSRLAEATTRDADYGARCALP</sequence>
<dbReference type="InterPro" id="IPR058706">
    <property type="entry name" value="zf-C2H2_AHC1-like"/>
</dbReference>
<evidence type="ECO:0000256" key="1">
    <source>
        <dbReference type="ARBA" id="ARBA00023242"/>
    </source>
</evidence>